<dbReference type="EC" id="4.2.1.96" evidence="3"/>
<dbReference type="RefSeq" id="WP_369665460.1">
    <property type="nucleotide sequence ID" value="NZ_JBDKXB010000001.1"/>
</dbReference>
<evidence type="ECO:0000256" key="2">
    <source>
        <dbReference type="ARBA" id="ARBA00006472"/>
    </source>
</evidence>
<comment type="catalytic activity">
    <reaction evidence="1">
        <text>(4aS,6R)-4a-hydroxy-L-erythro-5,6,7,8-tetrahydrobiopterin = (6R)-L-erythro-6,7-dihydrobiopterin + H2O</text>
        <dbReference type="Rhea" id="RHEA:11920"/>
        <dbReference type="ChEBI" id="CHEBI:15377"/>
        <dbReference type="ChEBI" id="CHEBI:15642"/>
        <dbReference type="ChEBI" id="CHEBI:43120"/>
        <dbReference type="EC" id="4.2.1.96"/>
    </reaction>
</comment>
<name>A0ABV4B9X9_9GAMM</name>
<dbReference type="InterPro" id="IPR001533">
    <property type="entry name" value="Pterin_deHydtase"/>
</dbReference>
<dbReference type="Pfam" id="PF01329">
    <property type="entry name" value="Pterin_4a"/>
    <property type="match status" value="1"/>
</dbReference>
<protein>
    <recommendedName>
        <fullName evidence="3">4a-hydroxytetrahydrobiopterin dehydratase</fullName>
        <ecNumber evidence="3">4.2.1.96</ecNumber>
    </recommendedName>
</protein>
<dbReference type="InterPro" id="IPR036428">
    <property type="entry name" value="PCD_sf"/>
</dbReference>
<organism evidence="5 6">
    <name type="scientific">Thioalkalicoccus limnaeus</name>
    <dbReference type="NCBI Taxonomy" id="120681"/>
    <lineage>
        <taxon>Bacteria</taxon>
        <taxon>Pseudomonadati</taxon>
        <taxon>Pseudomonadota</taxon>
        <taxon>Gammaproteobacteria</taxon>
        <taxon>Chromatiales</taxon>
        <taxon>Chromatiaceae</taxon>
        <taxon>Thioalkalicoccus</taxon>
    </lineage>
</organism>
<gene>
    <name evidence="5" type="ORF">ABC977_01535</name>
</gene>
<keyword evidence="4 5" id="KW-0456">Lyase</keyword>
<dbReference type="Proteomes" id="UP001564408">
    <property type="component" value="Unassembled WGS sequence"/>
</dbReference>
<evidence type="ECO:0000313" key="5">
    <source>
        <dbReference type="EMBL" id="MEY6431086.1"/>
    </source>
</evidence>
<keyword evidence="6" id="KW-1185">Reference proteome</keyword>
<evidence type="ECO:0000256" key="3">
    <source>
        <dbReference type="ARBA" id="ARBA00013252"/>
    </source>
</evidence>
<proteinExistence type="inferred from homology"/>
<dbReference type="SUPFAM" id="SSF55248">
    <property type="entry name" value="PCD-like"/>
    <property type="match status" value="1"/>
</dbReference>
<accession>A0ABV4B9X9</accession>
<dbReference type="Gene3D" id="3.30.1360.20">
    <property type="entry name" value="Transcriptional coactivator/pterin dehydratase"/>
    <property type="match status" value="1"/>
</dbReference>
<comment type="similarity">
    <text evidence="2">Belongs to the pterin-4-alpha-carbinolamine dehydratase family.</text>
</comment>
<evidence type="ECO:0000313" key="6">
    <source>
        <dbReference type="Proteomes" id="UP001564408"/>
    </source>
</evidence>
<reference evidence="5 6" key="1">
    <citation type="submission" date="2024-05" db="EMBL/GenBank/DDBJ databases">
        <title>Genome Sequence and Characterization of the New Strain Purple Sulfur Bacterium of Genus Thioalkalicoccus.</title>
        <authorList>
            <person name="Bryantseva I.A."/>
            <person name="Kyndt J.A."/>
            <person name="Imhoff J.F."/>
        </authorList>
    </citation>
    <scope>NUCLEOTIDE SEQUENCE [LARGE SCALE GENOMIC DNA]</scope>
    <source>
        <strain evidence="5 6">Um2</strain>
    </source>
</reference>
<comment type="caution">
    <text evidence="5">The sequence shown here is derived from an EMBL/GenBank/DDBJ whole genome shotgun (WGS) entry which is preliminary data.</text>
</comment>
<evidence type="ECO:0000256" key="4">
    <source>
        <dbReference type="ARBA" id="ARBA00023239"/>
    </source>
</evidence>
<evidence type="ECO:0000256" key="1">
    <source>
        <dbReference type="ARBA" id="ARBA00001554"/>
    </source>
</evidence>
<sequence>MTSTTSNPLWSRRERPLRLECRLEFPDYPATRDFLDRAAALSERTGVHPDISFGRTYVNLTLPADEGATELGESLCRFANDIEALYR</sequence>
<dbReference type="GO" id="GO:0008124">
    <property type="term" value="F:4-alpha-hydroxytetrahydrobiopterin dehydratase activity"/>
    <property type="evidence" value="ECO:0007669"/>
    <property type="project" value="UniProtKB-EC"/>
</dbReference>
<dbReference type="EMBL" id="JBDKXB010000001">
    <property type="protein sequence ID" value="MEY6431086.1"/>
    <property type="molecule type" value="Genomic_DNA"/>
</dbReference>